<keyword evidence="3" id="KW-1185">Reference proteome</keyword>
<evidence type="ECO:0000313" key="3">
    <source>
        <dbReference type="Proteomes" id="UP000237381"/>
    </source>
</evidence>
<dbReference type="Pfam" id="PF14393">
    <property type="entry name" value="DUF4422"/>
    <property type="match status" value="1"/>
</dbReference>
<comment type="caution">
    <text evidence="2">The sequence shown here is derived from an EMBL/GenBank/DDBJ whole genome shotgun (WGS) entry which is preliminary data.</text>
</comment>
<accession>A0A2S4M518</accession>
<sequence length="253" mass="30032">MQANENIAHRLKIYQTFHKEFHRNEDCDWIVPIGVNGYQAPGVQPDSEGANIAALNPWYNELTAFYWVWKNSDADIVGFYHYRRYLNYVIDETWNQRATVGLPTEAHIVEYLTHPTQYAQLRRMLNVSDIVLPKTVPSLRSVEDHYLHFHEREPWEAFMAELEVRYPDHHSQFDIFRVTGLTPICNIFAMRRALFNEYCEELFPVIDSVFKKIGPRYDSYNNRYPGFLAERFLGFWLHIRGLRSIEVPLIQLM</sequence>
<evidence type="ECO:0000259" key="1">
    <source>
        <dbReference type="Pfam" id="PF14393"/>
    </source>
</evidence>
<dbReference type="EMBL" id="PQGA01000010">
    <property type="protein sequence ID" value="POR49798.1"/>
    <property type="molecule type" value="Genomic_DNA"/>
</dbReference>
<evidence type="ECO:0000313" key="2">
    <source>
        <dbReference type="EMBL" id="POR49798.1"/>
    </source>
</evidence>
<name>A0A2S4M518_9BURK</name>
<proteinExistence type="predicted"/>
<dbReference type="Proteomes" id="UP000237381">
    <property type="component" value="Unassembled WGS sequence"/>
</dbReference>
<gene>
    <name evidence="2" type="ORF">B0G62_110106</name>
</gene>
<protein>
    <submittedName>
        <fullName evidence="2">Uncharacterized protein DUF4422</fullName>
    </submittedName>
</protein>
<organism evidence="2 3">
    <name type="scientific">Paraburkholderia eburnea</name>
    <dbReference type="NCBI Taxonomy" id="1189126"/>
    <lineage>
        <taxon>Bacteria</taxon>
        <taxon>Pseudomonadati</taxon>
        <taxon>Pseudomonadota</taxon>
        <taxon>Betaproteobacteria</taxon>
        <taxon>Burkholderiales</taxon>
        <taxon>Burkholderiaceae</taxon>
        <taxon>Paraburkholderia</taxon>
    </lineage>
</organism>
<dbReference type="AlphaFoldDB" id="A0A2S4M518"/>
<dbReference type="InterPro" id="IPR025536">
    <property type="entry name" value="DUF4422"/>
</dbReference>
<reference evidence="2 3" key="1">
    <citation type="submission" date="2018-01" db="EMBL/GenBank/DDBJ databases">
        <title>Genomic Encyclopedia of Type Strains, Phase III (KMG-III): the genomes of soil and plant-associated and newly described type strains.</title>
        <authorList>
            <person name="Whitman W."/>
        </authorList>
    </citation>
    <scope>NUCLEOTIDE SEQUENCE [LARGE SCALE GENOMIC DNA]</scope>
    <source>
        <strain evidence="2 3">JCM 18070</strain>
    </source>
</reference>
<feature type="domain" description="DUF4422" evidence="1">
    <location>
        <begin position="12"/>
        <end position="238"/>
    </location>
</feature>
<dbReference type="RefSeq" id="WP_167401306.1">
    <property type="nucleotide sequence ID" value="NZ_PQGA01000010.1"/>
</dbReference>